<dbReference type="EMBL" id="ML996091">
    <property type="protein sequence ID" value="KAF2149240.1"/>
    <property type="molecule type" value="Genomic_DNA"/>
</dbReference>
<organism evidence="3 4">
    <name type="scientific">Myriangium duriaei CBS 260.36</name>
    <dbReference type="NCBI Taxonomy" id="1168546"/>
    <lineage>
        <taxon>Eukaryota</taxon>
        <taxon>Fungi</taxon>
        <taxon>Dikarya</taxon>
        <taxon>Ascomycota</taxon>
        <taxon>Pezizomycotina</taxon>
        <taxon>Dothideomycetes</taxon>
        <taxon>Dothideomycetidae</taxon>
        <taxon>Myriangiales</taxon>
        <taxon>Myriangiaceae</taxon>
        <taxon>Myriangium</taxon>
    </lineage>
</organism>
<dbReference type="PANTHER" id="PTHR37544:SF1">
    <property type="entry name" value="PHOSPHORIBOSYLAMINOIMIDAZOLE-SUCCINOCARBOXAMIDE SYNTHASE"/>
    <property type="match status" value="1"/>
</dbReference>
<dbReference type="AlphaFoldDB" id="A0A9P4IVH6"/>
<evidence type="ECO:0000256" key="2">
    <source>
        <dbReference type="SAM" id="Phobius"/>
    </source>
</evidence>
<sequence>MDLTTEDARSFDVPANERFNFDPAGNAPSDPGLIGLLAFEQDHVSEQYGHTHAGNVPDSPPQSKASVRADLRYFIERIGLSSRGSAAHWIPFWLSLPFLIVFSISLLLLGASAIYLWKLSQIEHNFSIPAVTHYTWTFGPTALLTVFMVLWKPVIYHSKLLQPWKQMYSSDPAVVAHGMVQDYISPLELYSNLSHADPLLDDNADIALDFEAYNLLSGRMPFPDGLQPRLAFQRFSIPNIAPVNTTDAQVRSIVDVFLPEIQCEPASLSFPAAQNFLVEGIFQSNEVIIHYNTSWASCPSSWTDELQFTIDPSPDNPTRELTAYTAWGVACRGYDDSRRVLIKLLDIRYNQSSIAGAGFRIGNHNNSDTWSLQIVNSTAVICDVGYHVDLAQVTYDFAKNSLAIQVEYPISESSKRFVDGFPQDHFYEILANFDASRLHPTDIDNPQTLRTPTALPTLMRVASEIPIVSFLNDSAGFANLSATILEYIGVQVARSKLITDTSSFSQGQISRRLIKLQVSLTITWIIAGSAVLAAICVTVVAFTRPREMPPWRLGSIHSTAVLLLRSPDFYKALERFKHMETREILRRCALLLGSRLNKEDFLEIQVNSALSNVTPAESSVNLPDSRERRSSSPFLNPETGESQERPVTWWTPMLLRPICFSLVLAFPVFIMIVLEILQHMSNKAAGITSTDNPFCFVHFYDNSDYSIAYIGNYDNLKRGSSKHEGSIGDFVPGDFLPWAFCRAMSHQHWAASLLMFSAFLGGFLTIIVSGLYNFESAPSPATLELHQVDHFVPTWPDNIQDDGGAAVTLSGLYMLNLSFPPLTNAEMAFPTLMLSADQLQKITNSRSPQITATVPAFRADLHCSPATAHADVERILEYALWITAYGSANAPSACHPSTSTIEWDAHTELNMMNDPRMWEANWFGKLRDHSHNFFHGDGLGLDLPGCPSLGITFGNYSFDQVSSSSTSNFVALSCYQLMALVQTEVTLSVPNMTVLSAIPNESGTTYLKSDGSILGQNRDIAIANAFTFRIQSHFELGAYAGGDEGNVVILNPGNWYPEQIEPFDNFFHMLFHSFQGMEPPFRPDDFLGQGEASQERLSQATTGLYRRYMAQVANSKMRVPIINGTNNTIPGTWIDADRAVLRQNKVPKIILQVLLGIMFECGLAAFFLIDTKEVLPHNPCSIAGTIRLLDGSKFCDARYETDTANELDAEEWAESKRKEWSGKRFRMGWWESDQVDGERWYGIDVDHGKKRDN</sequence>
<protein>
    <submittedName>
        <fullName evidence="3">Uncharacterized protein</fullName>
    </submittedName>
</protein>
<accession>A0A9P4IVH6</accession>
<dbReference type="InterPro" id="IPR021840">
    <property type="entry name" value="DUF3433"/>
</dbReference>
<keyword evidence="2" id="KW-1133">Transmembrane helix</keyword>
<name>A0A9P4IVH6_9PEZI</name>
<feature type="transmembrane region" description="Helical" evidence="2">
    <location>
        <begin position="92"/>
        <end position="117"/>
    </location>
</feature>
<evidence type="ECO:0000313" key="3">
    <source>
        <dbReference type="EMBL" id="KAF2149240.1"/>
    </source>
</evidence>
<feature type="transmembrane region" description="Helical" evidence="2">
    <location>
        <begin position="749"/>
        <end position="772"/>
    </location>
</feature>
<keyword evidence="2" id="KW-0812">Transmembrane</keyword>
<comment type="caution">
    <text evidence="3">The sequence shown here is derived from an EMBL/GenBank/DDBJ whole genome shotgun (WGS) entry which is preliminary data.</text>
</comment>
<reference evidence="3" key="1">
    <citation type="journal article" date="2020" name="Stud. Mycol.">
        <title>101 Dothideomycetes genomes: a test case for predicting lifestyles and emergence of pathogens.</title>
        <authorList>
            <person name="Haridas S."/>
            <person name="Albert R."/>
            <person name="Binder M."/>
            <person name="Bloem J."/>
            <person name="Labutti K."/>
            <person name="Salamov A."/>
            <person name="Andreopoulos B."/>
            <person name="Baker S."/>
            <person name="Barry K."/>
            <person name="Bills G."/>
            <person name="Bluhm B."/>
            <person name="Cannon C."/>
            <person name="Castanera R."/>
            <person name="Culley D."/>
            <person name="Daum C."/>
            <person name="Ezra D."/>
            <person name="Gonzalez J."/>
            <person name="Henrissat B."/>
            <person name="Kuo A."/>
            <person name="Liang C."/>
            <person name="Lipzen A."/>
            <person name="Lutzoni F."/>
            <person name="Magnuson J."/>
            <person name="Mondo S."/>
            <person name="Nolan M."/>
            <person name="Ohm R."/>
            <person name="Pangilinan J."/>
            <person name="Park H.-J."/>
            <person name="Ramirez L."/>
            <person name="Alfaro M."/>
            <person name="Sun H."/>
            <person name="Tritt A."/>
            <person name="Yoshinaga Y."/>
            <person name="Zwiers L.-H."/>
            <person name="Turgeon B."/>
            <person name="Goodwin S."/>
            <person name="Spatafora J."/>
            <person name="Crous P."/>
            <person name="Grigoriev I."/>
        </authorList>
    </citation>
    <scope>NUCLEOTIDE SEQUENCE</scope>
    <source>
        <strain evidence="3">CBS 260.36</strain>
    </source>
</reference>
<feature type="transmembrane region" description="Helical" evidence="2">
    <location>
        <begin position="518"/>
        <end position="542"/>
    </location>
</feature>
<dbReference type="PANTHER" id="PTHR37544">
    <property type="entry name" value="SPRAY-RELATED"/>
    <property type="match status" value="1"/>
</dbReference>
<dbReference type="Pfam" id="PF11915">
    <property type="entry name" value="DUF3433"/>
    <property type="match status" value="1"/>
</dbReference>
<gene>
    <name evidence="3" type="ORF">K461DRAFT_270860</name>
</gene>
<keyword evidence="4" id="KW-1185">Reference proteome</keyword>
<feature type="transmembrane region" description="Helical" evidence="2">
    <location>
        <begin position="137"/>
        <end position="155"/>
    </location>
</feature>
<dbReference type="Proteomes" id="UP000799439">
    <property type="component" value="Unassembled WGS sequence"/>
</dbReference>
<keyword evidence="2" id="KW-0472">Membrane</keyword>
<evidence type="ECO:0000313" key="4">
    <source>
        <dbReference type="Proteomes" id="UP000799439"/>
    </source>
</evidence>
<feature type="region of interest" description="Disordered" evidence="1">
    <location>
        <begin position="615"/>
        <end position="642"/>
    </location>
</feature>
<dbReference type="OrthoDB" id="3912677at2759"/>
<evidence type="ECO:0000256" key="1">
    <source>
        <dbReference type="SAM" id="MobiDB-lite"/>
    </source>
</evidence>
<proteinExistence type="predicted"/>
<feature type="transmembrane region" description="Helical" evidence="2">
    <location>
        <begin position="654"/>
        <end position="674"/>
    </location>
</feature>